<evidence type="ECO:0000313" key="1">
    <source>
        <dbReference type="Proteomes" id="UP000000437"/>
    </source>
</evidence>
<evidence type="ECO:0000313" key="2">
    <source>
        <dbReference type="RefSeq" id="XP_073767041.1"/>
    </source>
</evidence>
<protein>
    <submittedName>
        <fullName evidence="2">Uncharacterized protein rab11fip1a isoform X1</fullName>
    </submittedName>
</protein>
<reference evidence="2" key="1">
    <citation type="submission" date="2025-08" db="UniProtKB">
        <authorList>
            <consortium name="RefSeq"/>
        </authorList>
    </citation>
    <scope>IDENTIFICATION</scope>
    <source>
        <strain evidence="2">Tuebingen</strain>
        <tissue evidence="2">Fibroblasts and whole tissue</tissue>
    </source>
</reference>
<dbReference type="RefSeq" id="XP_073767041.1">
    <property type="nucleotide sequence ID" value="XM_073910940.1"/>
</dbReference>
<accession>A0AC58GBF0</accession>
<proteinExistence type="predicted"/>
<gene>
    <name evidence="2" type="primary">rab11fip1a</name>
</gene>
<sequence length="1187" mass="132209">MSLGDQQWYPTSVQVTVLKARNLRIKGKNGTNDAYAIMQVGKDKFSTSVAEKCVSPEWKEEATFDLPLVHQGDVERCTLYIIAMHRALVGLDKFLGQAVINLVDLHANRSRKKTDWYKLVDKHGKQEKDRGEVMLDIQFMRNNMTASMFDLSMTEKPRSGIAKLKDKIRGKKKDGLSDSASAIVPSSMETDSEGEGEGSSDSPKKKSKLKSLFGPKTNLQRNVSQSMSTLGTLPEKNSSLSSSRSSGLNVDSPDVKKKFKILGHKRTDSSDSKVSLGPFSLLSRSKQNIQEQNNLCINGSHVYAEDQEPKASFGSTLSLNSSGKGSAEDVRKFHQRNISDVSIDSFKGLSIPSYKPEVQDKTVPQRPLEDKNSQPVKVLEEEKEKKPEGRSLQEMLDRQEEQEQWRQQERERKQEEERKEQERKRREEEELQRKRREEETQHAEEQRHQEESRVTERLSSLFGIGKKKEEKKEGSGSPAMNEPKHLNVSSSTNPFEDIPLTPDTSASLPEERSTDPRRGIRGIAPTPPASAFPSRTAKVSAVKPRLALNVLPETHNSLSQSPSNFVNKQSTIHASPVSSSLSTDPFESLGMFSDLHSSLAPPKPPRSFSESIESNMENLSAPKSEKRQAPLPPGYIGGSSSARNGRQDSKNTQRPPLPLPDYETLFPKKRHGVMSQTRWDHIIAEVNQRNWDFSEEMNVDGPNKSLSNSSAVLKDRTSANLNQLQRNHEPLPPVLTRPKEALKPPKVHETSEPTLKTTVQHDNFNESVYATVNKPGKSKNFENNPHPAVQHLPQDMERKTPDGITYQPSHSIDKPTPASRVKQNINPKTEDVAKQMPSAKPRQQSLVKDPVRQVEPDQHVTTQPVTSENNKAEKSEKGQKGSVFTSKSHLRTSEVPENLGKLSKDPDGSGMINTFPGDNVGTEDPWAFIPQQTTDEEDVLFTKGPTQLKSIEDQELSYNKNLAKKDNSMAPKSESEKQAPSFTEQARATFQRNFSLRKKNPSHLYTTPGKAGTESSSLDRSISQSSQDAEDVEMTVTSIASSSRTESTPETSQTPTGGKTALRAWVSPSESQTYTLQSGSGNAVSSSKRPHPVKPMSTTENQSPSVLAVGKEPKTITIKEMAKSKNCEGSPYTQLTQEELITLVVKQQGELSSKDSRILELEEYIDNLLLRVIEEKPEILLTLHSKC</sequence>
<name>A0AC58GBF0_DANRE</name>
<keyword evidence="1" id="KW-1185">Reference proteome</keyword>
<dbReference type="Proteomes" id="UP000000437">
    <property type="component" value="Chromosome 8"/>
</dbReference>
<organism evidence="1 2">
    <name type="scientific">Danio rerio</name>
    <name type="common">Zebrafish</name>
    <name type="synonym">Brachydanio rerio</name>
    <dbReference type="NCBI Taxonomy" id="7955"/>
    <lineage>
        <taxon>Eukaryota</taxon>
        <taxon>Metazoa</taxon>
        <taxon>Chordata</taxon>
        <taxon>Craniata</taxon>
        <taxon>Vertebrata</taxon>
        <taxon>Euteleostomi</taxon>
        <taxon>Actinopterygii</taxon>
        <taxon>Neopterygii</taxon>
        <taxon>Teleostei</taxon>
        <taxon>Ostariophysi</taxon>
        <taxon>Cypriniformes</taxon>
        <taxon>Danionidae</taxon>
        <taxon>Danioninae</taxon>
        <taxon>Danio</taxon>
    </lineage>
</organism>